<evidence type="ECO:0000256" key="1">
    <source>
        <dbReference type="ARBA" id="ARBA00006974"/>
    </source>
</evidence>
<accession>A0A9Q0G0V9</accession>
<reference evidence="3" key="2">
    <citation type="journal article" date="2023" name="Plants (Basel)">
        <title>Annotation of the Turnera subulata (Passifloraceae) Draft Genome Reveals the S-Locus Evolved after the Divergence of Turneroideae from Passifloroideae in a Stepwise Manner.</title>
        <authorList>
            <person name="Henning P.M."/>
            <person name="Roalson E.H."/>
            <person name="Mir W."/>
            <person name="McCubbin A.G."/>
            <person name="Shore J.S."/>
        </authorList>
    </citation>
    <scope>NUCLEOTIDE SEQUENCE</scope>
    <source>
        <strain evidence="3">F60SS</strain>
    </source>
</reference>
<protein>
    <submittedName>
        <fullName evidence="3">Uncharacterized protein</fullName>
    </submittedName>
</protein>
<organism evidence="3 4">
    <name type="scientific">Turnera subulata</name>
    <dbReference type="NCBI Taxonomy" id="218843"/>
    <lineage>
        <taxon>Eukaryota</taxon>
        <taxon>Viridiplantae</taxon>
        <taxon>Streptophyta</taxon>
        <taxon>Embryophyta</taxon>
        <taxon>Tracheophyta</taxon>
        <taxon>Spermatophyta</taxon>
        <taxon>Magnoliopsida</taxon>
        <taxon>eudicotyledons</taxon>
        <taxon>Gunneridae</taxon>
        <taxon>Pentapetalae</taxon>
        <taxon>rosids</taxon>
        <taxon>fabids</taxon>
        <taxon>Malpighiales</taxon>
        <taxon>Passifloraceae</taxon>
        <taxon>Turnera</taxon>
    </lineage>
</organism>
<evidence type="ECO:0000313" key="3">
    <source>
        <dbReference type="EMBL" id="KAJ4839901.1"/>
    </source>
</evidence>
<dbReference type="EMBL" id="JAKUCV010003175">
    <property type="protein sequence ID" value="KAJ4839901.1"/>
    <property type="molecule type" value="Genomic_DNA"/>
</dbReference>
<gene>
    <name evidence="3" type="ORF">Tsubulata_046876</name>
    <name evidence="2" type="ORF">Tsubulata_051290</name>
</gene>
<comment type="caution">
    <text evidence="3">The sequence shown here is derived from an EMBL/GenBank/DDBJ whole genome shotgun (WGS) entry which is preliminary data.</text>
</comment>
<keyword evidence="4" id="KW-1185">Reference proteome</keyword>
<dbReference type="PANTHER" id="PTHR31175">
    <property type="entry name" value="AUXIN-RESPONSIVE FAMILY PROTEIN"/>
    <property type="match status" value="1"/>
</dbReference>
<dbReference type="OrthoDB" id="841641at2759"/>
<reference evidence="3" key="1">
    <citation type="submission" date="2022-02" db="EMBL/GenBank/DDBJ databases">
        <authorList>
            <person name="Henning P.M."/>
            <person name="McCubbin A.G."/>
            <person name="Shore J.S."/>
        </authorList>
    </citation>
    <scope>NUCLEOTIDE SEQUENCE</scope>
    <source>
        <strain evidence="3">F60SS</strain>
        <tissue evidence="3">Leaves</tissue>
    </source>
</reference>
<dbReference type="Pfam" id="PF02519">
    <property type="entry name" value="Auxin_inducible"/>
    <property type="match status" value="1"/>
</dbReference>
<dbReference type="InterPro" id="IPR003676">
    <property type="entry name" value="SAUR_fam"/>
</dbReference>
<name>A0A9Q0G0V9_9ROSI</name>
<proteinExistence type="inferred from homology"/>
<dbReference type="GO" id="GO:0009733">
    <property type="term" value="P:response to auxin"/>
    <property type="evidence" value="ECO:0007669"/>
    <property type="project" value="InterPro"/>
</dbReference>
<evidence type="ECO:0000313" key="2">
    <source>
        <dbReference type="EMBL" id="KAJ4824320.1"/>
    </source>
</evidence>
<sequence>MISAKKLIKMARKWQKLAAIRRKRITFAQVIGTEDMKSCSTSSPTVEKGHFAVYSADNKRFLLPLECLSNEIVVQLLKLAEEEFGLSSGQPLRLPCDAELMEYIIALIKRNVTRDVKEAVLMSIASSTCSISSDLHEEVTNIQVPIFGF</sequence>
<dbReference type="Proteomes" id="UP001141552">
    <property type="component" value="Unassembled WGS sequence"/>
</dbReference>
<dbReference type="EMBL" id="JAKUCV010007208">
    <property type="protein sequence ID" value="KAJ4824320.1"/>
    <property type="molecule type" value="Genomic_DNA"/>
</dbReference>
<evidence type="ECO:0000313" key="4">
    <source>
        <dbReference type="Proteomes" id="UP001141552"/>
    </source>
</evidence>
<dbReference type="AlphaFoldDB" id="A0A9Q0G0V9"/>
<dbReference type="PANTHER" id="PTHR31175:SF49">
    <property type="entry name" value="SAUR FAMILY PROTEIN"/>
    <property type="match status" value="1"/>
</dbReference>
<comment type="similarity">
    <text evidence="1">Belongs to the ARG7 family.</text>
</comment>